<organism evidence="1 2">
    <name type="scientific">Ixodes persulcatus</name>
    <name type="common">Taiga tick</name>
    <dbReference type="NCBI Taxonomy" id="34615"/>
    <lineage>
        <taxon>Eukaryota</taxon>
        <taxon>Metazoa</taxon>
        <taxon>Ecdysozoa</taxon>
        <taxon>Arthropoda</taxon>
        <taxon>Chelicerata</taxon>
        <taxon>Arachnida</taxon>
        <taxon>Acari</taxon>
        <taxon>Parasitiformes</taxon>
        <taxon>Ixodida</taxon>
        <taxon>Ixodoidea</taxon>
        <taxon>Ixodidae</taxon>
        <taxon>Ixodinae</taxon>
        <taxon>Ixodes</taxon>
    </lineage>
</organism>
<comment type="caution">
    <text evidence="1">The sequence shown here is derived from an EMBL/GenBank/DDBJ whole genome shotgun (WGS) entry which is preliminary data.</text>
</comment>
<evidence type="ECO:0000313" key="2">
    <source>
        <dbReference type="Proteomes" id="UP000805193"/>
    </source>
</evidence>
<sequence length="246" mass="27405">MNVRSFDADRETRPELMLRMPVLKLQIMASGGGGALLKALRPEKEFHEAAAKIQQNITLVSAGNELRVFLACDFLDEIFQAAGSKYQRDQLAKQHLPYVKPEEQVLDVGDTFHVREGLDVTKVSSARLRDAVFCAICLKEHEADGGLLRVNPEKNLIVTSTPSMDRAKKYNSISKICIASKTYKVTGYAAPPEDTAKEVIHNIPDYDTAEDITRSLVYKKNPTIIQAQRMGRSNSAVIVFEDNKVP</sequence>
<keyword evidence="2" id="KW-1185">Reference proteome</keyword>
<proteinExistence type="predicted"/>
<dbReference type="Proteomes" id="UP000805193">
    <property type="component" value="Unassembled WGS sequence"/>
</dbReference>
<reference evidence="1 2" key="1">
    <citation type="journal article" date="2020" name="Cell">
        <title>Large-Scale Comparative Analyses of Tick Genomes Elucidate Their Genetic Diversity and Vector Capacities.</title>
        <authorList>
            <consortium name="Tick Genome and Microbiome Consortium (TIGMIC)"/>
            <person name="Jia N."/>
            <person name="Wang J."/>
            <person name="Shi W."/>
            <person name="Du L."/>
            <person name="Sun Y."/>
            <person name="Zhan W."/>
            <person name="Jiang J.F."/>
            <person name="Wang Q."/>
            <person name="Zhang B."/>
            <person name="Ji P."/>
            <person name="Bell-Sakyi L."/>
            <person name="Cui X.M."/>
            <person name="Yuan T.T."/>
            <person name="Jiang B.G."/>
            <person name="Yang W.F."/>
            <person name="Lam T.T."/>
            <person name="Chang Q.C."/>
            <person name="Ding S.J."/>
            <person name="Wang X.J."/>
            <person name="Zhu J.G."/>
            <person name="Ruan X.D."/>
            <person name="Zhao L."/>
            <person name="Wei J.T."/>
            <person name="Ye R.Z."/>
            <person name="Que T.C."/>
            <person name="Du C.H."/>
            <person name="Zhou Y.H."/>
            <person name="Cheng J.X."/>
            <person name="Dai P.F."/>
            <person name="Guo W.B."/>
            <person name="Han X.H."/>
            <person name="Huang E.J."/>
            <person name="Li L.F."/>
            <person name="Wei W."/>
            <person name="Gao Y.C."/>
            <person name="Liu J.Z."/>
            <person name="Shao H.Z."/>
            <person name="Wang X."/>
            <person name="Wang C.C."/>
            <person name="Yang T.C."/>
            <person name="Huo Q.B."/>
            <person name="Li W."/>
            <person name="Chen H.Y."/>
            <person name="Chen S.E."/>
            <person name="Zhou L.G."/>
            <person name="Ni X.B."/>
            <person name="Tian J.H."/>
            <person name="Sheng Y."/>
            <person name="Liu T."/>
            <person name="Pan Y.S."/>
            <person name="Xia L.Y."/>
            <person name="Li J."/>
            <person name="Zhao F."/>
            <person name="Cao W.C."/>
        </authorList>
    </citation>
    <scope>NUCLEOTIDE SEQUENCE [LARGE SCALE GENOMIC DNA]</scope>
    <source>
        <strain evidence="1">Iper-2018</strain>
    </source>
</reference>
<protein>
    <submittedName>
        <fullName evidence="1">Uncharacterized protein</fullName>
    </submittedName>
</protein>
<dbReference type="EMBL" id="JABSTQ010011355">
    <property type="protein sequence ID" value="KAG0412357.1"/>
    <property type="molecule type" value="Genomic_DNA"/>
</dbReference>
<name>A0AC60NYW4_IXOPE</name>
<gene>
    <name evidence="1" type="ORF">HPB47_010497</name>
</gene>
<accession>A0AC60NYW4</accession>
<evidence type="ECO:0000313" key="1">
    <source>
        <dbReference type="EMBL" id="KAG0412357.1"/>
    </source>
</evidence>